<evidence type="ECO:0000313" key="10">
    <source>
        <dbReference type="Proteomes" id="UP000184546"/>
    </source>
</evidence>
<evidence type="ECO:0000256" key="8">
    <source>
        <dbReference type="RuleBase" id="RU361238"/>
    </source>
</evidence>
<dbReference type="EC" id="3.1.1.-" evidence="8"/>
<evidence type="ECO:0000256" key="3">
    <source>
        <dbReference type="ARBA" id="ARBA00022723"/>
    </source>
</evidence>
<accession>A0A1L9WN55</accession>
<dbReference type="InterPro" id="IPR029058">
    <property type="entry name" value="AB_hydrolase_fold"/>
</dbReference>
<dbReference type="STRING" id="690307.A0A1L9WN55"/>
<sequence length="572" mass="62055">MRSSAWVPLTGLAALAHGASLSDICTTSYATTAFPATDLIPGITLDPSSITTALVTNSSVTSDFYPSSVIDYCNVTFAYSHNGRDDQVYLQIWLPDPSIFQNRWLSTGGGGYAINSGSSSLPGGIIYGAASGLTDGGFGSFDTNADAAMLLANYTLDYETLYMFAYKAHWELTKIGKAFTRNVYNVTDDEKLYAYYQGCSEGGREGWSQVQRYGDEWDGAAIGAPAFRWSFQQTQHLWSNVVEQTLDYYPPPCELEKIVNATITACDPLDGKTDGVVARSDLCALHFNISSLIGEAYSCAATAGSHYSSATPAQNGTVSAQGIQVAQTILDGTHDSAGKRVYFSYQPAAAFDDAATQYNSTTGQWGLEIDQLGGEHIGLLVYENGTTLDSLAGVTYDTLKDWMISGLLQYYSTLQTTWPDLTPFHTAGGKVIHFHGEADASIPTASSVRYWESVRSVMYPSLSYNASAAALNDWYRLFLVPGAAHCATNDAMPNGPFPNKNLEVLIDWVENGVVPVTLNGTVLQGENEGQEQPICAWPLRPLWNGDELECVYDQASIDTWHYDLNAVPVPVY</sequence>
<protein>
    <recommendedName>
        <fullName evidence="8">Carboxylic ester hydrolase</fullName>
        <ecNumber evidence="8">3.1.1.-</ecNumber>
    </recommendedName>
</protein>
<evidence type="ECO:0000256" key="5">
    <source>
        <dbReference type="ARBA" id="ARBA00022801"/>
    </source>
</evidence>
<dbReference type="InterPro" id="IPR011118">
    <property type="entry name" value="Tannase/feruloyl_esterase"/>
</dbReference>
<dbReference type="GO" id="GO:0030600">
    <property type="term" value="F:feruloyl esterase activity"/>
    <property type="evidence" value="ECO:0007669"/>
    <property type="project" value="UniProtKB-ARBA"/>
</dbReference>
<dbReference type="EMBL" id="KV878982">
    <property type="protein sequence ID" value="OJJ97593.1"/>
    <property type="molecule type" value="Genomic_DNA"/>
</dbReference>
<feature type="signal peptide" evidence="8">
    <location>
        <begin position="1"/>
        <end position="21"/>
    </location>
</feature>
<reference evidence="10" key="1">
    <citation type="journal article" date="2017" name="Genome Biol.">
        <title>Comparative genomics reveals high biological diversity and specific adaptations in the industrially and medically important fungal genus Aspergillus.</title>
        <authorList>
            <person name="de Vries R.P."/>
            <person name="Riley R."/>
            <person name="Wiebenga A."/>
            <person name="Aguilar-Osorio G."/>
            <person name="Amillis S."/>
            <person name="Uchima C.A."/>
            <person name="Anderluh G."/>
            <person name="Asadollahi M."/>
            <person name="Askin M."/>
            <person name="Barry K."/>
            <person name="Battaglia E."/>
            <person name="Bayram O."/>
            <person name="Benocci T."/>
            <person name="Braus-Stromeyer S.A."/>
            <person name="Caldana C."/>
            <person name="Canovas D."/>
            <person name="Cerqueira G.C."/>
            <person name="Chen F."/>
            <person name="Chen W."/>
            <person name="Choi C."/>
            <person name="Clum A."/>
            <person name="Dos Santos R.A."/>
            <person name="Damasio A.R."/>
            <person name="Diallinas G."/>
            <person name="Emri T."/>
            <person name="Fekete E."/>
            <person name="Flipphi M."/>
            <person name="Freyberg S."/>
            <person name="Gallo A."/>
            <person name="Gournas C."/>
            <person name="Habgood R."/>
            <person name="Hainaut M."/>
            <person name="Harispe M.L."/>
            <person name="Henrissat B."/>
            <person name="Hilden K.S."/>
            <person name="Hope R."/>
            <person name="Hossain A."/>
            <person name="Karabika E."/>
            <person name="Karaffa L."/>
            <person name="Karanyi Z."/>
            <person name="Krasevec N."/>
            <person name="Kuo A."/>
            <person name="Kusch H."/>
            <person name="LaButti K."/>
            <person name="Lagendijk E.L."/>
            <person name="Lapidus A."/>
            <person name="Levasseur A."/>
            <person name="Lindquist E."/>
            <person name="Lipzen A."/>
            <person name="Logrieco A.F."/>
            <person name="MacCabe A."/>
            <person name="Maekelae M.R."/>
            <person name="Malavazi I."/>
            <person name="Melin P."/>
            <person name="Meyer V."/>
            <person name="Mielnichuk N."/>
            <person name="Miskei M."/>
            <person name="Molnar A.P."/>
            <person name="Mule G."/>
            <person name="Ngan C.Y."/>
            <person name="Orejas M."/>
            <person name="Orosz E."/>
            <person name="Ouedraogo J.P."/>
            <person name="Overkamp K.M."/>
            <person name="Park H.-S."/>
            <person name="Perrone G."/>
            <person name="Piumi F."/>
            <person name="Punt P.J."/>
            <person name="Ram A.F."/>
            <person name="Ramon A."/>
            <person name="Rauscher S."/>
            <person name="Record E."/>
            <person name="Riano-Pachon D.M."/>
            <person name="Robert V."/>
            <person name="Roehrig J."/>
            <person name="Ruller R."/>
            <person name="Salamov A."/>
            <person name="Salih N.S."/>
            <person name="Samson R.A."/>
            <person name="Sandor E."/>
            <person name="Sanguinetti M."/>
            <person name="Schuetze T."/>
            <person name="Sepcic K."/>
            <person name="Shelest E."/>
            <person name="Sherlock G."/>
            <person name="Sophianopoulou V."/>
            <person name="Squina F.M."/>
            <person name="Sun H."/>
            <person name="Susca A."/>
            <person name="Todd R.B."/>
            <person name="Tsang A."/>
            <person name="Unkles S.E."/>
            <person name="van de Wiele N."/>
            <person name="van Rossen-Uffink D."/>
            <person name="Oliveira J.V."/>
            <person name="Vesth T.C."/>
            <person name="Visser J."/>
            <person name="Yu J.-H."/>
            <person name="Zhou M."/>
            <person name="Andersen M.R."/>
            <person name="Archer D.B."/>
            <person name="Baker S.E."/>
            <person name="Benoit I."/>
            <person name="Brakhage A.A."/>
            <person name="Braus G.H."/>
            <person name="Fischer R."/>
            <person name="Frisvad J.C."/>
            <person name="Goldman G.H."/>
            <person name="Houbraken J."/>
            <person name="Oakley B."/>
            <person name="Pocsi I."/>
            <person name="Scazzocchio C."/>
            <person name="Seiboth B."/>
            <person name="vanKuyk P.A."/>
            <person name="Wortman J."/>
            <person name="Dyer P.S."/>
            <person name="Grigoriev I.V."/>
        </authorList>
    </citation>
    <scope>NUCLEOTIDE SEQUENCE [LARGE SCALE GENOMIC DNA]</scope>
    <source>
        <strain evidence="10">ATCC 16872 / CBS 172.66 / WB 5094</strain>
    </source>
</reference>
<dbReference type="PANTHER" id="PTHR33938:SF16">
    <property type="entry name" value="CARBOXYLIC ESTER HYDROLASE"/>
    <property type="match status" value="1"/>
</dbReference>
<evidence type="ECO:0000256" key="2">
    <source>
        <dbReference type="ARBA" id="ARBA00022487"/>
    </source>
</evidence>
<evidence type="ECO:0000256" key="7">
    <source>
        <dbReference type="ARBA" id="ARBA00023157"/>
    </source>
</evidence>
<keyword evidence="5 8" id="KW-0378">Hydrolase</keyword>
<dbReference type="SUPFAM" id="SSF53474">
    <property type="entry name" value="alpha/beta-Hydrolases"/>
    <property type="match status" value="1"/>
</dbReference>
<dbReference type="RefSeq" id="XP_020053933.1">
    <property type="nucleotide sequence ID" value="XM_020198277.1"/>
</dbReference>
<keyword evidence="10" id="KW-1185">Reference proteome</keyword>
<keyword evidence="3" id="KW-0479">Metal-binding</keyword>
<dbReference type="VEuPathDB" id="FungiDB:ASPACDRAFT_1882241"/>
<dbReference type="AlphaFoldDB" id="A0A1L9WN55"/>
<evidence type="ECO:0000256" key="1">
    <source>
        <dbReference type="ARBA" id="ARBA00006249"/>
    </source>
</evidence>
<evidence type="ECO:0000256" key="4">
    <source>
        <dbReference type="ARBA" id="ARBA00022729"/>
    </source>
</evidence>
<dbReference type="Pfam" id="PF07519">
    <property type="entry name" value="Tannase"/>
    <property type="match status" value="1"/>
</dbReference>
<keyword evidence="6" id="KW-0106">Calcium</keyword>
<name>A0A1L9WN55_ASPA1</name>
<proteinExistence type="inferred from homology"/>
<keyword evidence="7" id="KW-1015">Disulfide bond</keyword>
<dbReference type="Proteomes" id="UP000184546">
    <property type="component" value="Unassembled WGS sequence"/>
</dbReference>
<dbReference type="GeneID" id="30972091"/>
<dbReference type="GO" id="GO:0046872">
    <property type="term" value="F:metal ion binding"/>
    <property type="evidence" value="ECO:0007669"/>
    <property type="project" value="UniProtKB-KW"/>
</dbReference>
<evidence type="ECO:0000256" key="6">
    <source>
        <dbReference type="ARBA" id="ARBA00022837"/>
    </source>
</evidence>
<evidence type="ECO:0000313" key="9">
    <source>
        <dbReference type="EMBL" id="OJJ97593.1"/>
    </source>
</evidence>
<keyword evidence="2" id="KW-0719">Serine esterase</keyword>
<gene>
    <name evidence="9" type="ORF">ASPACDRAFT_1882241</name>
</gene>
<feature type="chain" id="PRO_5011834197" description="Carboxylic ester hydrolase" evidence="8">
    <location>
        <begin position="22"/>
        <end position="572"/>
    </location>
</feature>
<keyword evidence="4 8" id="KW-0732">Signal</keyword>
<dbReference type="OrthoDB" id="3039123at2759"/>
<organism evidence="9 10">
    <name type="scientific">Aspergillus aculeatus (strain ATCC 16872 / CBS 172.66 / WB 5094)</name>
    <dbReference type="NCBI Taxonomy" id="690307"/>
    <lineage>
        <taxon>Eukaryota</taxon>
        <taxon>Fungi</taxon>
        <taxon>Dikarya</taxon>
        <taxon>Ascomycota</taxon>
        <taxon>Pezizomycotina</taxon>
        <taxon>Eurotiomycetes</taxon>
        <taxon>Eurotiomycetidae</taxon>
        <taxon>Eurotiales</taxon>
        <taxon>Aspergillaceae</taxon>
        <taxon>Aspergillus</taxon>
        <taxon>Aspergillus subgen. Circumdati</taxon>
    </lineage>
</organism>
<dbReference type="PANTHER" id="PTHR33938">
    <property type="entry name" value="FERULOYL ESTERASE B-RELATED"/>
    <property type="match status" value="1"/>
</dbReference>
<dbReference type="OMA" id="SIRYWES"/>
<comment type="similarity">
    <text evidence="1 8">Belongs to the tannase family.</text>
</comment>